<evidence type="ECO:0000313" key="3">
    <source>
        <dbReference type="Proteomes" id="UP001162060"/>
    </source>
</evidence>
<dbReference type="InterPro" id="IPR052995">
    <property type="entry name" value="LMW-PTP"/>
</dbReference>
<sequence length="220" mass="24001">MVSVLFVCLGNICRSPAAEAVFKSIVARSESAGVPSFHIDSCGTGGGDPDWYQEGGTSYHEGDRADSRMIKEAQKRGYTMTSRSRPLTKEDVEDVDHIICMDKRNKTAVLEAADAWGGASCRRLAASKISMMTSYCTTFQNVAGVPDPWYTGGFDHVLDLLEDACEGLYGAIATDQETCQSAEGPNDISEGIKLEQHAGEMIKALQFVHQLMTDFRNGWN</sequence>
<dbReference type="AlphaFoldDB" id="A0AAV1T725"/>
<dbReference type="InterPro" id="IPR036196">
    <property type="entry name" value="Ptyr_pPase_sf"/>
</dbReference>
<gene>
    <name evidence="2" type="ORF">PM001_LOCUS3190</name>
</gene>
<reference evidence="2" key="1">
    <citation type="submission" date="2024-01" db="EMBL/GenBank/DDBJ databases">
        <authorList>
            <person name="Webb A."/>
        </authorList>
    </citation>
    <scope>NUCLEOTIDE SEQUENCE</scope>
    <source>
        <strain evidence="2">Pm1</strain>
    </source>
</reference>
<proteinExistence type="predicted"/>
<evidence type="ECO:0000313" key="2">
    <source>
        <dbReference type="EMBL" id="CAK7905826.1"/>
    </source>
</evidence>
<dbReference type="PANTHER" id="PTHR47439:SF1">
    <property type="entry name" value="ACID PHOSPHATASE"/>
    <property type="match status" value="1"/>
</dbReference>
<dbReference type="PANTHER" id="PTHR47439">
    <property type="entry name" value="LOW MOLECULAR WEIGHT PHOSPHOTYROSINE PROTEIN PHOSPHATASE-RELATED"/>
    <property type="match status" value="1"/>
</dbReference>
<organism evidence="2 3">
    <name type="scientific">Peronospora matthiolae</name>
    <dbReference type="NCBI Taxonomy" id="2874970"/>
    <lineage>
        <taxon>Eukaryota</taxon>
        <taxon>Sar</taxon>
        <taxon>Stramenopiles</taxon>
        <taxon>Oomycota</taxon>
        <taxon>Peronosporomycetes</taxon>
        <taxon>Peronosporales</taxon>
        <taxon>Peronosporaceae</taxon>
        <taxon>Peronospora</taxon>
    </lineage>
</organism>
<accession>A0AAV1T725</accession>
<dbReference type="Gene3D" id="3.40.50.2300">
    <property type="match status" value="1"/>
</dbReference>
<dbReference type="InterPro" id="IPR023485">
    <property type="entry name" value="Ptyr_pPase"/>
</dbReference>
<comment type="caution">
    <text evidence="2">The sequence shown here is derived from an EMBL/GenBank/DDBJ whole genome shotgun (WGS) entry which is preliminary data.</text>
</comment>
<evidence type="ECO:0000259" key="1">
    <source>
        <dbReference type="SMART" id="SM00226"/>
    </source>
</evidence>
<dbReference type="CDD" id="cd16343">
    <property type="entry name" value="LMWPTP"/>
    <property type="match status" value="1"/>
</dbReference>
<dbReference type="SMART" id="SM00226">
    <property type="entry name" value="LMWPc"/>
    <property type="match status" value="1"/>
</dbReference>
<dbReference type="SUPFAM" id="SSF52788">
    <property type="entry name" value="Phosphotyrosine protein phosphatases I"/>
    <property type="match status" value="1"/>
</dbReference>
<dbReference type="Proteomes" id="UP001162060">
    <property type="component" value="Unassembled WGS sequence"/>
</dbReference>
<dbReference type="EMBL" id="CAKLBY020000030">
    <property type="protein sequence ID" value="CAK7905826.1"/>
    <property type="molecule type" value="Genomic_DNA"/>
</dbReference>
<protein>
    <recommendedName>
        <fullName evidence="1">Phosphotyrosine protein phosphatase I domain-containing protein</fullName>
    </recommendedName>
</protein>
<dbReference type="Pfam" id="PF01451">
    <property type="entry name" value="LMWPc"/>
    <property type="match status" value="1"/>
</dbReference>
<feature type="domain" description="Phosphotyrosine protein phosphatase I" evidence="1">
    <location>
        <begin position="2"/>
        <end position="171"/>
    </location>
</feature>
<name>A0AAV1T725_9STRA</name>